<keyword evidence="2 10" id="KW-0963">Cytoplasm</keyword>
<accession>A0A6A7K7I7</accession>
<keyword evidence="14" id="KW-1185">Reference proteome</keyword>
<proteinExistence type="inferred from homology"/>
<dbReference type="GO" id="GO:0046872">
    <property type="term" value="F:metal ion binding"/>
    <property type="evidence" value="ECO:0007669"/>
    <property type="project" value="UniProtKB-KW"/>
</dbReference>
<keyword evidence="8 10" id="KW-0630">Potassium</keyword>
<dbReference type="EMBL" id="WHNX01000007">
    <property type="protein sequence ID" value="MPW25311.1"/>
    <property type="molecule type" value="Genomic_DNA"/>
</dbReference>
<dbReference type="InterPro" id="IPR025867">
    <property type="entry name" value="MnmE_helical"/>
</dbReference>
<feature type="binding site" evidence="10">
    <location>
        <position position="128"/>
    </location>
    <ligand>
        <name>(6S)-5-formyl-5,6,7,8-tetrahydrofolate</name>
        <dbReference type="ChEBI" id="CHEBI:57457"/>
    </ligand>
</feature>
<dbReference type="NCBIfam" id="TIGR00450">
    <property type="entry name" value="mnmE_trmE_thdF"/>
    <property type="match status" value="1"/>
</dbReference>
<dbReference type="Pfam" id="PF10396">
    <property type="entry name" value="TrmE_N"/>
    <property type="match status" value="1"/>
</dbReference>
<evidence type="ECO:0000256" key="7">
    <source>
        <dbReference type="ARBA" id="ARBA00022842"/>
    </source>
</evidence>
<feature type="binding site" evidence="10">
    <location>
        <begin position="338"/>
        <end position="341"/>
    </location>
    <ligand>
        <name>GTP</name>
        <dbReference type="ChEBI" id="CHEBI:37565"/>
    </ligand>
</feature>
<organism evidence="13 14">
    <name type="scientific">Alkalibaculum sporogenes</name>
    <dbReference type="NCBI Taxonomy" id="2655001"/>
    <lineage>
        <taxon>Bacteria</taxon>
        <taxon>Bacillati</taxon>
        <taxon>Bacillota</taxon>
        <taxon>Clostridia</taxon>
        <taxon>Eubacteriales</taxon>
        <taxon>Eubacteriaceae</taxon>
        <taxon>Alkalibaculum</taxon>
    </lineage>
</organism>
<dbReference type="AlphaFoldDB" id="A0A6A7K7I7"/>
<dbReference type="NCBIfam" id="TIGR00231">
    <property type="entry name" value="small_GTP"/>
    <property type="match status" value="1"/>
</dbReference>
<keyword evidence="5 10" id="KW-0547">Nucleotide-binding</keyword>
<dbReference type="CDD" id="cd04164">
    <property type="entry name" value="trmE"/>
    <property type="match status" value="1"/>
</dbReference>
<feature type="binding site" evidence="10">
    <location>
        <position position="259"/>
    </location>
    <ligand>
        <name>Mg(2+)</name>
        <dbReference type="ChEBI" id="CHEBI:18420"/>
    </ligand>
</feature>
<dbReference type="HAMAP" id="MF_00379">
    <property type="entry name" value="GTPase_MnmE"/>
    <property type="match status" value="1"/>
</dbReference>
<protein>
    <recommendedName>
        <fullName evidence="10">tRNA modification GTPase MnmE</fullName>
        <ecNumber evidence="10">3.6.-.-</ecNumber>
    </recommendedName>
</protein>
<feature type="binding site" evidence="10">
    <location>
        <position position="258"/>
    </location>
    <ligand>
        <name>K(+)</name>
        <dbReference type="ChEBI" id="CHEBI:29103"/>
    </ligand>
</feature>
<comment type="subcellular location">
    <subcellularLocation>
        <location evidence="10">Cytoplasm</location>
    </subcellularLocation>
</comment>
<dbReference type="Gene3D" id="3.30.1360.120">
    <property type="entry name" value="Probable tRNA modification gtpase trme, domain 1"/>
    <property type="match status" value="1"/>
</dbReference>
<evidence type="ECO:0000256" key="10">
    <source>
        <dbReference type="HAMAP-Rule" id="MF_00379"/>
    </source>
</evidence>
<dbReference type="InterPro" id="IPR018948">
    <property type="entry name" value="GTP-bd_TrmE_N"/>
</dbReference>
<comment type="cofactor">
    <cofactor evidence="10">
        <name>K(+)</name>
        <dbReference type="ChEBI" id="CHEBI:29103"/>
    </cofactor>
    <text evidence="10">Binds 1 potassium ion per subunit.</text>
</comment>
<evidence type="ECO:0000313" key="14">
    <source>
        <dbReference type="Proteomes" id="UP000440004"/>
    </source>
</evidence>
<comment type="caution">
    <text evidence="10">Lacks conserved residue(s) required for the propagation of feature annotation.</text>
</comment>
<evidence type="ECO:0000256" key="3">
    <source>
        <dbReference type="ARBA" id="ARBA00022694"/>
    </source>
</evidence>
<feature type="binding site" evidence="10">
    <location>
        <position position="89"/>
    </location>
    <ligand>
        <name>(6S)-5-formyl-5,6,7,8-tetrahydrofolate</name>
        <dbReference type="ChEBI" id="CHEBI:57457"/>
    </ligand>
</feature>
<evidence type="ECO:0000256" key="1">
    <source>
        <dbReference type="ARBA" id="ARBA00011043"/>
    </source>
</evidence>
<dbReference type="InterPro" id="IPR027417">
    <property type="entry name" value="P-loop_NTPase"/>
</dbReference>
<dbReference type="FunFam" id="3.40.50.300:FF:000494">
    <property type="entry name" value="tRNA modification GTPase MnmE"/>
    <property type="match status" value="1"/>
</dbReference>
<dbReference type="InterPro" id="IPR031168">
    <property type="entry name" value="G_TrmE"/>
</dbReference>
<dbReference type="InterPro" id="IPR004520">
    <property type="entry name" value="GTPase_MnmE"/>
</dbReference>
<feature type="binding site" evidence="10">
    <location>
        <begin position="253"/>
        <end position="259"/>
    </location>
    <ligand>
        <name>GTP</name>
        <dbReference type="ChEBI" id="CHEBI:37565"/>
    </ligand>
</feature>
<feature type="domain" description="TrmE-type G" evidence="12">
    <location>
        <begin position="224"/>
        <end position="382"/>
    </location>
</feature>
<dbReference type="Pfam" id="PF12631">
    <property type="entry name" value="MnmE_helical"/>
    <property type="match status" value="1"/>
</dbReference>
<comment type="caution">
    <text evidence="13">The sequence shown here is derived from an EMBL/GenBank/DDBJ whole genome shotgun (WGS) entry which is preliminary data.</text>
</comment>
<feature type="binding site" evidence="10">
    <location>
        <position position="461"/>
    </location>
    <ligand>
        <name>(6S)-5-formyl-5,6,7,8-tetrahydrofolate</name>
        <dbReference type="ChEBI" id="CHEBI:57457"/>
    </ligand>
</feature>
<keyword evidence="3 10" id="KW-0819">tRNA processing</keyword>
<keyword evidence="9 10" id="KW-0342">GTP-binding</keyword>
<dbReference type="SUPFAM" id="SSF52540">
    <property type="entry name" value="P-loop containing nucleoside triphosphate hydrolases"/>
    <property type="match status" value="1"/>
</dbReference>
<dbReference type="Proteomes" id="UP000440004">
    <property type="component" value="Unassembled WGS sequence"/>
</dbReference>
<dbReference type="PRINTS" id="PR00326">
    <property type="entry name" value="GTP1OBG"/>
</dbReference>
<dbReference type="GO" id="GO:0042802">
    <property type="term" value="F:identical protein binding"/>
    <property type="evidence" value="ECO:0007669"/>
    <property type="project" value="UniProtKB-ARBA"/>
</dbReference>
<evidence type="ECO:0000259" key="12">
    <source>
        <dbReference type="PROSITE" id="PS51709"/>
    </source>
</evidence>
<comment type="subunit">
    <text evidence="10">Homodimer. Heterotetramer of two MnmE and two MnmG subunits.</text>
</comment>
<dbReference type="Pfam" id="PF01926">
    <property type="entry name" value="MMR_HSR1"/>
    <property type="match status" value="1"/>
</dbReference>
<evidence type="ECO:0000256" key="2">
    <source>
        <dbReference type="ARBA" id="ARBA00022490"/>
    </source>
</evidence>
<feature type="binding site" evidence="10">
    <location>
        <position position="25"/>
    </location>
    <ligand>
        <name>(6S)-5-formyl-5,6,7,8-tetrahydrofolate</name>
        <dbReference type="ChEBI" id="CHEBI:57457"/>
    </ligand>
</feature>
<reference evidence="13 14" key="1">
    <citation type="submission" date="2019-10" db="EMBL/GenBank/DDBJ databases">
        <title>Alkalibaculum tamaniensis sp.nov., a new alkaliphilic acetogen, isolated on methoxylated aromatics from a mud volcano.</title>
        <authorList>
            <person name="Khomyakova M.A."/>
            <person name="Merkel A.Y."/>
            <person name="Bonch-Osmolovskaya E.A."/>
            <person name="Slobodkin A.I."/>
        </authorList>
    </citation>
    <scope>NUCLEOTIDE SEQUENCE [LARGE SCALE GENOMIC DNA]</scope>
    <source>
        <strain evidence="13 14">M08DMB</strain>
    </source>
</reference>
<dbReference type="SUPFAM" id="SSF116878">
    <property type="entry name" value="TrmE connector domain"/>
    <property type="match status" value="1"/>
</dbReference>
<feature type="binding site" evidence="10">
    <location>
        <position position="255"/>
    </location>
    <ligand>
        <name>K(+)</name>
        <dbReference type="ChEBI" id="CHEBI:29103"/>
    </ligand>
</feature>
<dbReference type="GO" id="GO:0002098">
    <property type="term" value="P:tRNA wobble uridine modification"/>
    <property type="evidence" value="ECO:0007669"/>
    <property type="project" value="TreeGrafter"/>
</dbReference>
<keyword evidence="4 10" id="KW-0479">Metal-binding</keyword>
<dbReference type="GO" id="GO:0030488">
    <property type="term" value="P:tRNA methylation"/>
    <property type="evidence" value="ECO:0007669"/>
    <property type="project" value="TreeGrafter"/>
</dbReference>
<dbReference type="GO" id="GO:0003924">
    <property type="term" value="F:GTPase activity"/>
    <property type="evidence" value="ECO:0007669"/>
    <property type="project" value="UniProtKB-UniRule"/>
</dbReference>
<feature type="binding site" evidence="10">
    <location>
        <position position="234"/>
    </location>
    <ligand>
        <name>K(+)</name>
        <dbReference type="ChEBI" id="CHEBI:29103"/>
    </ligand>
</feature>
<dbReference type="PROSITE" id="PS51709">
    <property type="entry name" value="G_TRME"/>
    <property type="match status" value="1"/>
</dbReference>
<dbReference type="FunFam" id="3.30.1360.120:FF:000003">
    <property type="entry name" value="tRNA modification GTPase MnmE"/>
    <property type="match status" value="1"/>
</dbReference>
<dbReference type="InterPro" id="IPR005225">
    <property type="entry name" value="Small_GTP-bd"/>
</dbReference>
<keyword evidence="6 10" id="KW-0378">Hydrolase</keyword>
<dbReference type="Gene3D" id="3.40.50.300">
    <property type="entry name" value="P-loop containing nucleotide triphosphate hydrolases"/>
    <property type="match status" value="1"/>
</dbReference>
<name>A0A6A7K7I7_9FIRM</name>
<dbReference type="InterPro" id="IPR027368">
    <property type="entry name" value="MnmE_dom2"/>
</dbReference>
<feature type="binding site" evidence="10">
    <location>
        <position position="253"/>
    </location>
    <ligand>
        <name>K(+)</name>
        <dbReference type="ChEBI" id="CHEBI:29103"/>
    </ligand>
</feature>
<comment type="similarity">
    <text evidence="1 10 11">Belongs to the TRAFAC class TrmE-Era-EngA-EngB-Septin-like GTPase superfamily. TrmE GTPase family.</text>
</comment>
<dbReference type="InterPro" id="IPR006073">
    <property type="entry name" value="GTP-bd"/>
</dbReference>
<evidence type="ECO:0000256" key="6">
    <source>
        <dbReference type="ARBA" id="ARBA00022801"/>
    </source>
</evidence>
<dbReference type="CDD" id="cd14858">
    <property type="entry name" value="TrmE_N"/>
    <property type="match status" value="1"/>
</dbReference>
<dbReference type="PANTHER" id="PTHR42714">
    <property type="entry name" value="TRNA MODIFICATION GTPASE GTPBP3"/>
    <property type="match status" value="1"/>
</dbReference>
<evidence type="ECO:0000313" key="13">
    <source>
        <dbReference type="EMBL" id="MPW25311.1"/>
    </source>
</evidence>
<comment type="function">
    <text evidence="10">Exhibits a very high intrinsic GTPase hydrolysis rate. Involved in the addition of a carboxymethylaminomethyl (cmnm) group at the wobble position (U34) of certain tRNAs, forming tRNA-cmnm(5)s(2)U34.</text>
</comment>
<dbReference type="RefSeq" id="WP_152802686.1">
    <property type="nucleotide sequence ID" value="NZ_WHNX01000007.1"/>
</dbReference>
<dbReference type="InterPro" id="IPR027266">
    <property type="entry name" value="TrmE/GcvT-like"/>
</dbReference>
<evidence type="ECO:0000256" key="11">
    <source>
        <dbReference type="RuleBase" id="RU003313"/>
    </source>
</evidence>
<evidence type="ECO:0000256" key="9">
    <source>
        <dbReference type="ARBA" id="ARBA00023134"/>
    </source>
</evidence>
<dbReference type="GO" id="GO:0005525">
    <property type="term" value="F:GTP binding"/>
    <property type="evidence" value="ECO:0007669"/>
    <property type="project" value="UniProtKB-UniRule"/>
</dbReference>
<dbReference type="GO" id="GO:0005829">
    <property type="term" value="C:cytosol"/>
    <property type="evidence" value="ECO:0007669"/>
    <property type="project" value="TreeGrafter"/>
</dbReference>
<feature type="binding site" evidence="10">
    <location>
        <position position="238"/>
    </location>
    <ligand>
        <name>Mg(2+)</name>
        <dbReference type="ChEBI" id="CHEBI:18420"/>
    </ligand>
</feature>
<dbReference type="Gene3D" id="1.20.120.430">
    <property type="entry name" value="tRNA modification GTPase MnmE domain 2"/>
    <property type="match status" value="1"/>
</dbReference>
<feature type="binding site" evidence="10">
    <location>
        <begin position="234"/>
        <end position="239"/>
    </location>
    <ligand>
        <name>GTP</name>
        <dbReference type="ChEBI" id="CHEBI:37565"/>
    </ligand>
</feature>
<feature type="binding site" evidence="10">
    <location>
        <begin position="278"/>
        <end position="281"/>
    </location>
    <ligand>
        <name>GTP</name>
        <dbReference type="ChEBI" id="CHEBI:37565"/>
    </ligand>
</feature>
<dbReference type="PANTHER" id="PTHR42714:SF2">
    <property type="entry name" value="TRNA MODIFICATION GTPASE GTPBP3, MITOCHONDRIAL"/>
    <property type="match status" value="1"/>
</dbReference>
<keyword evidence="7 10" id="KW-0460">Magnesium</keyword>
<gene>
    <name evidence="10 13" type="primary">mnmE</name>
    <name evidence="10" type="synonym">trmE</name>
    <name evidence="13" type="ORF">GC105_05875</name>
</gene>
<evidence type="ECO:0000256" key="5">
    <source>
        <dbReference type="ARBA" id="ARBA00022741"/>
    </source>
</evidence>
<evidence type="ECO:0000256" key="8">
    <source>
        <dbReference type="ARBA" id="ARBA00022958"/>
    </source>
</evidence>
<evidence type="ECO:0000256" key="4">
    <source>
        <dbReference type="ARBA" id="ARBA00022723"/>
    </source>
</evidence>
<dbReference type="EC" id="3.6.-.-" evidence="10"/>
<sequence>MSAYLEDTIAAISTPVGFAGIGIVRMTGLKSFYIIDKIFKSKAKAFESYEDKKIIYGHIINPKDGIVIDEVLVSKMISPNTYTREDVVEINCHGGIIPVKNILNLLVDCGARLAEPGEFTKRAFLNGRIDLAQAEAVIDIINSKTNKSLNISMKQLGGSISRTISEIRDSILEMLAHIEASIDYPEYDIEDVSYDLILDKTKSTVEKVEQLIYNAENGRLIREGVNTAIIGKPNVGKSSLLNALIGESRAIVTEIAGTTRDTIEEYINIEGIPLKIIDTAGIRETENIIEKMGIEKTVQILEQSDLVLLMLDGSLELEEQDIALLELVKDKKAIIVVNKADKDSIVSVDNIAKTYDKEVVEISATQELGIDILKKTILDLISAKGFEIESFEIISNIRHINLLQQSLICLKSVINTIDISMPLEIISIDLKEAWNLLGEITGDTIHENLIDQIFKNFCIGK</sequence>